<evidence type="ECO:0000313" key="2">
    <source>
        <dbReference type="Proteomes" id="UP001143910"/>
    </source>
</evidence>
<keyword evidence="2" id="KW-1185">Reference proteome</keyword>
<gene>
    <name evidence="1" type="ORF">NQ176_g9256</name>
</gene>
<comment type="caution">
    <text evidence="1">The sequence shown here is derived from an EMBL/GenBank/DDBJ whole genome shotgun (WGS) entry which is preliminary data.</text>
</comment>
<name>A0ACC1MPZ2_9HYPO</name>
<organism evidence="1 2">
    <name type="scientific">Zarea fungicola</name>
    <dbReference type="NCBI Taxonomy" id="93591"/>
    <lineage>
        <taxon>Eukaryota</taxon>
        <taxon>Fungi</taxon>
        <taxon>Dikarya</taxon>
        <taxon>Ascomycota</taxon>
        <taxon>Pezizomycotina</taxon>
        <taxon>Sordariomycetes</taxon>
        <taxon>Hypocreomycetidae</taxon>
        <taxon>Hypocreales</taxon>
        <taxon>Cordycipitaceae</taxon>
        <taxon>Zarea</taxon>
    </lineage>
</organism>
<protein>
    <submittedName>
        <fullName evidence="1">Uncharacterized protein</fullName>
    </submittedName>
</protein>
<sequence length="445" mass="50609">MVRADASSSVDKAICEPPSYNECVLEDNQLSVMARRAHQNQLESPLLRLPDSLLVQIMATVNVESLLKLRHTCRDFMRLFSTEQIFKIHHLTPTLDLVRFRSTARIWTPPTAFFPGQTESWMGPLCPSCCARRNGDLFYKKSFEEMQTLYCSGCQKPHKEMHFSHLMRFMKDDNRLCFGREYALPICCNKQLSLHDFKLYTQQRPNERLVFLCAKSHDALRCTSPSCGNNGQPVFRCYTDIDGETRLHLEFAAHINFKKLPSGKACVNSLVKEIDDLAKMPGVGHWKDSSLFRQADPARCFDPNICDCVEHIPTSYEGSSPRMKVRSDYPTIHWQSAPTEGHYITTTGRCAFSRHGFTTHYNGIEVNVDFMRCEDRSDRLVLKQTVDCAVDTTDASSAGWANLVSRLSYDPTTDPYLNGLVTCSDSSCGLSNLSVFHKNAFLYWG</sequence>
<dbReference type="Proteomes" id="UP001143910">
    <property type="component" value="Unassembled WGS sequence"/>
</dbReference>
<accession>A0ACC1MPZ2</accession>
<evidence type="ECO:0000313" key="1">
    <source>
        <dbReference type="EMBL" id="KAJ2968283.1"/>
    </source>
</evidence>
<dbReference type="EMBL" id="JANJQO010002043">
    <property type="protein sequence ID" value="KAJ2968283.1"/>
    <property type="molecule type" value="Genomic_DNA"/>
</dbReference>
<reference evidence="1" key="1">
    <citation type="submission" date="2022-08" db="EMBL/GenBank/DDBJ databases">
        <title>Genome Sequence of Lecanicillium fungicola.</title>
        <authorList>
            <person name="Buettner E."/>
        </authorList>
    </citation>
    <scope>NUCLEOTIDE SEQUENCE</scope>
    <source>
        <strain evidence="1">Babe33</strain>
    </source>
</reference>
<proteinExistence type="predicted"/>